<dbReference type="AlphaFoldDB" id="A0A167W7F6"/>
<feature type="compositionally biased region" description="Basic and acidic residues" evidence="1">
    <location>
        <begin position="217"/>
        <end position="236"/>
    </location>
</feature>
<comment type="caution">
    <text evidence="2">The sequence shown here is derived from an EMBL/GenBank/DDBJ whole genome shotgun (WGS) entry which is preliminary data.</text>
</comment>
<feature type="compositionally biased region" description="Basic and acidic residues" evidence="1">
    <location>
        <begin position="113"/>
        <end position="159"/>
    </location>
</feature>
<reference evidence="2 3" key="1">
    <citation type="journal article" date="2016" name="Genome Biol. Evol.">
        <title>Divergent and convergent evolution of fungal pathogenicity.</title>
        <authorList>
            <person name="Shang Y."/>
            <person name="Xiao G."/>
            <person name="Zheng P."/>
            <person name="Cen K."/>
            <person name="Zhan S."/>
            <person name="Wang C."/>
        </authorList>
    </citation>
    <scope>NUCLEOTIDE SEQUENCE [LARGE SCALE GENOMIC DNA]</scope>
    <source>
        <strain evidence="2 3">RCEF 2490</strain>
    </source>
</reference>
<evidence type="ECO:0000313" key="2">
    <source>
        <dbReference type="EMBL" id="KZZ88489.1"/>
    </source>
</evidence>
<dbReference type="STRING" id="1081109.A0A167W7F6"/>
<accession>A0A167W7F6</accession>
<protein>
    <submittedName>
        <fullName evidence="2">Uncharacterized protein</fullName>
    </submittedName>
</protein>
<organism evidence="2 3">
    <name type="scientific">Moelleriella libera RCEF 2490</name>
    <dbReference type="NCBI Taxonomy" id="1081109"/>
    <lineage>
        <taxon>Eukaryota</taxon>
        <taxon>Fungi</taxon>
        <taxon>Dikarya</taxon>
        <taxon>Ascomycota</taxon>
        <taxon>Pezizomycotina</taxon>
        <taxon>Sordariomycetes</taxon>
        <taxon>Hypocreomycetidae</taxon>
        <taxon>Hypocreales</taxon>
        <taxon>Clavicipitaceae</taxon>
        <taxon>Moelleriella</taxon>
    </lineage>
</organism>
<keyword evidence="3" id="KW-1185">Reference proteome</keyword>
<feature type="compositionally biased region" description="Basic and acidic residues" evidence="1">
    <location>
        <begin position="194"/>
        <end position="209"/>
    </location>
</feature>
<evidence type="ECO:0000256" key="1">
    <source>
        <dbReference type="SAM" id="MobiDB-lite"/>
    </source>
</evidence>
<dbReference type="EMBL" id="AZGY01000029">
    <property type="protein sequence ID" value="KZZ88489.1"/>
    <property type="molecule type" value="Genomic_DNA"/>
</dbReference>
<feature type="compositionally biased region" description="Basic residues" evidence="1">
    <location>
        <begin position="33"/>
        <end position="44"/>
    </location>
</feature>
<sequence length="307" mass="35560">MAQPLPRRSRYDDYDDYYVGAAPRDHIVEPPGRRHISERRHRHRSPEVIPPIDEAYAPRRKHHHSHREPVEPVVLSKPAAGHRAKSPLPYYTSEPLPRESRREGRHEPRHPRHERDGLRDYHDRGYQPDPRDKPRRSHRDDVEYYPRRERTSPPPESHRYPGRNGHAHHSPRPRYASPEPRRARDYPAPAYPGEEDRPRRRPRSQERSYNRAVSPHRGRDRDVDVSRSSRPSDPRRKSAPAPSAAKKKQQWWQNPLIQAGARTAFSAGAQAAMQNRHNNDPWLGSKGAKVASAALGAALMDGMGQRK</sequence>
<evidence type="ECO:0000313" key="3">
    <source>
        <dbReference type="Proteomes" id="UP000078544"/>
    </source>
</evidence>
<gene>
    <name evidence="2" type="ORF">AAL_08047</name>
</gene>
<dbReference type="Proteomes" id="UP000078544">
    <property type="component" value="Unassembled WGS sequence"/>
</dbReference>
<feature type="compositionally biased region" description="Basic and acidic residues" evidence="1">
    <location>
        <begin position="96"/>
        <end position="106"/>
    </location>
</feature>
<name>A0A167W7F6_9HYPO</name>
<feature type="region of interest" description="Disordered" evidence="1">
    <location>
        <begin position="1"/>
        <end position="252"/>
    </location>
</feature>
<proteinExistence type="predicted"/>
<feature type="compositionally biased region" description="Basic and acidic residues" evidence="1">
    <location>
        <begin position="23"/>
        <end position="32"/>
    </location>
</feature>
<dbReference type="OrthoDB" id="3539922at2759"/>